<gene>
    <name evidence="2" type="ORF">SAMN05421870_118154</name>
</gene>
<dbReference type="PRINTS" id="PR00420">
    <property type="entry name" value="RNGMNOXGNASE"/>
</dbReference>
<sequence length="391" mass="41920">MRNVLISGAGVAGLALAHWLRRAGFAPTVVERAPSVRPGGHAVDVRGVALDVLDRMGLLADARRARTRMRGMSMHDSDGNELWRSTEMTYSSGRLDSDDIEILREDLTELLHRRVRADADDADDADDAGGAAFLFGDSIAALDQSDPEEGGVHVTFASGLSRTFSLVVGADGLRSGVRRLAFGSESGQHLHHLGAHVAVFSTDNFPGLDNWQVWVRNEQASYCLYPVRGNTELRATLGFMSPPLDYDHRDTAQQKALLAENMASLGGDTGTLLEAMRTAPDFYFAAMAQVRMDHWTRGRVALVGDAGYCPSPLSGQGTSLALVGAYVLARELSASPASVADALLRYEERMRPFVALNQALATENPGQGPSEESLTVAKNALTLGGGDGWVV</sequence>
<evidence type="ECO:0000259" key="1">
    <source>
        <dbReference type="Pfam" id="PF01494"/>
    </source>
</evidence>
<protein>
    <submittedName>
        <fullName evidence="2">2-polyprenyl-6-methoxyphenol hydroxylase</fullName>
    </submittedName>
</protein>
<dbReference type="RefSeq" id="WP_075003291.1">
    <property type="nucleotide sequence ID" value="NZ_FOGO01000018.1"/>
</dbReference>
<dbReference type="OrthoDB" id="3356051at2"/>
<proteinExistence type="predicted"/>
<reference evidence="3" key="1">
    <citation type="submission" date="2016-10" db="EMBL/GenBank/DDBJ databases">
        <authorList>
            <person name="Varghese N."/>
            <person name="Submissions S."/>
        </authorList>
    </citation>
    <scope>NUCLEOTIDE SEQUENCE [LARGE SCALE GENOMIC DNA]</scope>
    <source>
        <strain evidence="3">CGMCC 4.6825</strain>
    </source>
</reference>
<dbReference type="EMBL" id="FOGO01000018">
    <property type="protein sequence ID" value="SES34715.1"/>
    <property type="molecule type" value="Genomic_DNA"/>
</dbReference>
<dbReference type="InterPro" id="IPR051704">
    <property type="entry name" value="FAD_aromatic-hydroxylase"/>
</dbReference>
<dbReference type="PANTHER" id="PTHR46865">
    <property type="entry name" value="OXIDOREDUCTASE-RELATED"/>
    <property type="match status" value="1"/>
</dbReference>
<dbReference type="InterPro" id="IPR002938">
    <property type="entry name" value="FAD-bd"/>
</dbReference>
<dbReference type="Gene3D" id="3.50.50.60">
    <property type="entry name" value="FAD/NAD(P)-binding domain"/>
    <property type="match status" value="1"/>
</dbReference>
<evidence type="ECO:0000313" key="3">
    <source>
        <dbReference type="Proteomes" id="UP000182841"/>
    </source>
</evidence>
<dbReference type="Proteomes" id="UP000182841">
    <property type="component" value="Unassembled WGS sequence"/>
</dbReference>
<dbReference type="SUPFAM" id="SSF51905">
    <property type="entry name" value="FAD/NAD(P)-binding domain"/>
    <property type="match status" value="1"/>
</dbReference>
<dbReference type="Gene3D" id="3.30.9.10">
    <property type="entry name" value="D-Amino Acid Oxidase, subunit A, domain 2"/>
    <property type="match status" value="1"/>
</dbReference>
<dbReference type="Pfam" id="PF01494">
    <property type="entry name" value="FAD_binding_3"/>
    <property type="match status" value="1"/>
</dbReference>
<dbReference type="InterPro" id="IPR036188">
    <property type="entry name" value="FAD/NAD-bd_sf"/>
</dbReference>
<dbReference type="AlphaFoldDB" id="A0A1H9WLH5"/>
<dbReference type="GO" id="GO:0071949">
    <property type="term" value="F:FAD binding"/>
    <property type="evidence" value="ECO:0007669"/>
    <property type="project" value="InterPro"/>
</dbReference>
<dbReference type="PANTHER" id="PTHR46865:SF2">
    <property type="entry name" value="MONOOXYGENASE"/>
    <property type="match status" value="1"/>
</dbReference>
<accession>A0A1H9WLH5</accession>
<name>A0A1H9WLH5_9ACTN</name>
<evidence type="ECO:0000313" key="2">
    <source>
        <dbReference type="EMBL" id="SES34715.1"/>
    </source>
</evidence>
<organism evidence="2 3">
    <name type="scientific">Streptomyces qinglanensis</name>
    <dbReference type="NCBI Taxonomy" id="943816"/>
    <lineage>
        <taxon>Bacteria</taxon>
        <taxon>Bacillati</taxon>
        <taxon>Actinomycetota</taxon>
        <taxon>Actinomycetes</taxon>
        <taxon>Kitasatosporales</taxon>
        <taxon>Streptomycetaceae</taxon>
        <taxon>Streptomyces</taxon>
    </lineage>
</organism>
<feature type="domain" description="FAD-binding" evidence="1">
    <location>
        <begin position="3"/>
        <end position="355"/>
    </location>
</feature>
<keyword evidence="3" id="KW-1185">Reference proteome</keyword>